<dbReference type="Pfam" id="PF00196">
    <property type="entry name" value="GerE"/>
    <property type="match status" value="1"/>
</dbReference>
<reference evidence="5 6" key="1">
    <citation type="journal article" date="2021" name="Int. J. Syst. Evol. Microbiol.">
        <title>Reticulibacter mediterranei gen. nov., sp. nov., within the new family Reticulibacteraceae fam. nov., and Ktedonospora formicarum gen. nov., sp. nov., Ktedonobacter robiniae sp. nov., Dictyobacter formicarum sp. nov. and Dictyobacter arantiisoli sp. nov., belonging to the class Ktedonobacteria.</title>
        <authorList>
            <person name="Yabe S."/>
            <person name="Zheng Y."/>
            <person name="Wang C.M."/>
            <person name="Sakai Y."/>
            <person name="Abe K."/>
            <person name="Yokota A."/>
            <person name="Donadio S."/>
            <person name="Cavaletti L."/>
            <person name="Monciardini P."/>
        </authorList>
    </citation>
    <scope>NUCLEOTIDE SEQUENCE [LARGE SCALE GENOMIC DNA]</scope>
    <source>
        <strain evidence="5 6">SOSP1-30</strain>
    </source>
</reference>
<dbReference type="PRINTS" id="PR00038">
    <property type="entry name" value="HTHLUXR"/>
</dbReference>
<dbReference type="InterPro" id="IPR036388">
    <property type="entry name" value="WH-like_DNA-bd_sf"/>
</dbReference>
<dbReference type="Gene3D" id="1.10.10.10">
    <property type="entry name" value="Winged helix-like DNA-binding domain superfamily/Winged helix DNA-binding domain"/>
    <property type="match status" value="1"/>
</dbReference>
<protein>
    <recommendedName>
        <fullName evidence="4">HTH luxR-type domain-containing protein</fullName>
    </recommendedName>
</protein>
<sequence>MSAPIPPIELAYYQLALAQAQTQLGETRFQAAWLEGQHMTPEQVFTQEKQPAVDTQVSQAQPTTSTLTHLNDLTEREVEVLRSVATGLTNAQIAEQLVISPRTVQAHLSSIYNKIGVSSRSAATRYALEHHLT</sequence>
<evidence type="ECO:0000256" key="3">
    <source>
        <dbReference type="ARBA" id="ARBA00023163"/>
    </source>
</evidence>
<dbReference type="EMBL" id="BNJG01000003">
    <property type="protein sequence ID" value="GHO59637.1"/>
    <property type="molecule type" value="Genomic_DNA"/>
</dbReference>
<keyword evidence="2" id="KW-0238">DNA-binding</keyword>
<comment type="caution">
    <text evidence="5">The sequence shown here is derived from an EMBL/GenBank/DDBJ whole genome shotgun (WGS) entry which is preliminary data.</text>
</comment>
<dbReference type="PANTHER" id="PTHR44688">
    <property type="entry name" value="DNA-BINDING TRANSCRIPTIONAL ACTIVATOR DEVR_DOSR"/>
    <property type="match status" value="1"/>
</dbReference>
<name>A0ABQ3V4Z8_9CHLR</name>
<dbReference type="PANTHER" id="PTHR44688:SF16">
    <property type="entry name" value="DNA-BINDING TRANSCRIPTIONAL ACTIVATOR DEVR_DOSR"/>
    <property type="match status" value="1"/>
</dbReference>
<dbReference type="InterPro" id="IPR016032">
    <property type="entry name" value="Sig_transdc_resp-reg_C-effctor"/>
</dbReference>
<dbReference type="SUPFAM" id="SSF46894">
    <property type="entry name" value="C-terminal effector domain of the bipartite response regulators"/>
    <property type="match status" value="1"/>
</dbReference>
<dbReference type="InterPro" id="IPR000792">
    <property type="entry name" value="Tscrpt_reg_LuxR_C"/>
</dbReference>
<dbReference type="PROSITE" id="PS00622">
    <property type="entry name" value="HTH_LUXR_1"/>
    <property type="match status" value="1"/>
</dbReference>
<evidence type="ECO:0000259" key="4">
    <source>
        <dbReference type="PROSITE" id="PS50043"/>
    </source>
</evidence>
<evidence type="ECO:0000256" key="2">
    <source>
        <dbReference type="ARBA" id="ARBA00023125"/>
    </source>
</evidence>
<accession>A0ABQ3V4Z8</accession>
<keyword evidence="1" id="KW-0805">Transcription regulation</keyword>
<evidence type="ECO:0000313" key="6">
    <source>
        <dbReference type="Proteomes" id="UP000654345"/>
    </source>
</evidence>
<proteinExistence type="predicted"/>
<gene>
    <name evidence="5" type="ORF">KSB_81120</name>
</gene>
<dbReference type="SMART" id="SM00421">
    <property type="entry name" value="HTH_LUXR"/>
    <property type="match status" value="1"/>
</dbReference>
<dbReference type="CDD" id="cd06170">
    <property type="entry name" value="LuxR_C_like"/>
    <property type="match status" value="1"/>
</dbReference>
<feature type="domain" description="HTH luxR-type" evidence="4">
    <location>
        <begin position="66"/>
        <end position="131"/>
    </location>
</feature>
<evidence type="ECO:0000256" key="1">
    <source>
        <dbReference type="ARBA" id="ARBA00023015"/>
    </source>
</evidence>
<keyword evidence="6" id="KW-1185">Reference proteome</keyword>
<dbReference type="Proteomes" id="UP000654345">
    <property type="component" value="Unassembled WGS sequence"/>
</dbReference>
<dbReference type="PROSITE" id="PS50043">
    <property type="entry name" value="HTH_LUXR_2"/>
    <property type="match status" value="1"/>
</dbReference>
<organism evidence="5 6">
    <name type="scientific">Ktedonobacter robiniae</name>
    <dbReference type="NCBI Taxonomy" id="2778365"/>
    <lineage>
        <taxon>Bacteria</taxon>
        <taxon>Bacillati</taxon>
        <taxon>Chloroflexota</taxon>
        <taxon>Ktedonobacteria</taxon>
        <taxon>Ktedonobacterales</taxon>
        <taxon>Ktedonobacteraceae</taxon>
        <taxon>Ktedonobacter</taxon>
    </lineage>
</organism>
<dbReference type="RefSeq" id="WP_201375804.1">
    <property type="nucleotide sequence ID" value="NZ_BNJG01000003.1"/>
</dbReference>
<evidence type="ECO:0000313" key="5">
    <source>
        <dbReference type="EMBL" id="GHO59637.1"/>
    </source>
</evidence>
<keyword evidence="3" id="KW-0804">Transcription</keyword>